<accession>A0ABR7V1G9</accession>
<gene>
    <name evidence="1" type="ORF">HPE56_11580</name>
</gene>
<dbReference type="Pfam" id="PF07311">
    <property type="entry name" value="Dodecin"/>
    <property type="match status" value="1"/>
</dbReference>
<dbReference type="InterPro" id="IPR009923">
    <property type="entry name" value="Dodecin"/>
</dbReference>
<dbReference type="Proteomes" id="UP001166021">
    <property type="component" value="Unassembled WGS sequence"/>
</dbReference>
<dbReference type="PANTHER" id="PTHR39324">
    <property type="entry name" value="CALCIUM DODECIN"/>
    <property type="match status" value="1"/>
</dbReference>
<dbReference type="SUPFAM" id="SSF89807">
    <property type="entry name" value="Dodecin-like"/>
    <property type="match status" value="1"/>
</dbReference>
<name>A0ABR7V1G9_9FLAO</name>
<dbReference type="RefSeq" id="WP_188243917.1">
    <property type="nucleotide sequence ID" value="NZ_JABTCF010000006.1"/>
</dbReference>
<sequence length="68" mass="7652">MAVLKVIEILGNSTVSFEDAVRNVVEEASTTVKDIRSVYIQDMQVTVKDNQIAEYRINTKVSFGIMQD</sequence>
<dbReference type="PANTHER" id="PTHR39324:SF1">
    <property type="entry name" value="CALCIUM DODECIN"/>
    <property type="match status" value="1"/>
</dbReference>
<dbReference type="Gene3D" id="3.30.1660.10">
    <property type="entry name" value="Flavin-binding protein dodecin"/>
    <property type="match status" value="1"/>
</dbReference>
<reference evidence="1" key="1">
    <citation type="submission" date="2020-05" db="EMBL/GenBank/DDBJ databases">
        <title>The draft genome sequence of Maribacter sp. ANRC-HE7.</title>
        <authorList>
            <person name="Mu L."/>
        </authorList>
    </citation>
    <scope>NUCLEOTIDE SEQUENCE</scope>
    <source>
        <strain evidence="1">ANRC-HE7</strain>
    </source>
</reference>
<organism evidence="1 2">
    <name type="scientific">Maribacter aquimaris</name>
    <dbReference type="NCBI Taxonomy" id="2737171"/>
    <lineage>
        <taxon>Bacteria</taxon>
        <taxon>Pseudomonadati</taxon>
        <taxon>Bacteroidota</taxon>
        <taxon>Flavobacteriia</taxon>
        <taxon>Flavobacteriales</taxon>
        <taxon>Flavobacteriaceae</taxon>
        <taxon>Maribacter</taxon>
    </lineage>
</organism>
<evidence type="ECO:0000313" key="2">
    <source>
        <dbReference type="Proteomes" id="UP001166021"/>
    </source>
</evidence>
<protein>
    <submittedName>
        <fullName evidence="1">Dodecin domain-containing protein</fullName>
    </submittedName>
</protein>
<comment type="caution">
    <text evidence="1">The sequence shown here is derived from an EMBL/GenBank/DDBJ whole genome shotgun (WGS) entry which is preliminary data.</text>
</comment>
<keyword evidence="2" id="KW-1185">Reference proteome</keyword>
<evidence type="ECO:0000313" key="1">
    <source>
        <dbReference type="EMBL" id="MBD0778436.1"/>
    </source>
</evidence>
<dbReference type="InterPro" id="IPR036694">
    <property type="entry name" value="Dodecin-like_sf"/>
</dbReference>
<proteinExistence type="predicted"/>
<dbReference type="EMBL" id="JABTCF010000006">
    <property type="protein sequence ID" value="MBD0778436.1"/>
    <property type="molecule type" value="Genomic_DNA"/>
</dbReference>
<dbReference type="InterPro" id="IPR025543">
    <property type="entry name" value="Dodecin-like"/>
</dbReference>